<feature type="domain" description="Beta-lactamase-related" evidence="2">
    <location>
        <begin position="37"/>
        <end position="317"/>
    </location>
</feature>
<dbReference type="InterPro" id="IPR001466">
    <property type="entry name" value="Beta-lactam-related"/>
</dbReference>
<keyword evidence="4" id="KW-1185">Reference proteome</keyword>
<dbReference type="SUPFAM" id="SSF56601">
    <property type="entry name" value="beta-lactamase/transpeptidase-like"/>
    <property type="match status" value="1"/>
</dbReference>
<dbReference type="Proteomes" id="UP001156702">
    <property type="component" value="Unassembled WGS sequence"/>
</dbReference>
<gene>
    <name evidence="3" type="ORF">GCM10007923_58540</name>
</gene>
<sequence>MKNTDMNQDLPRATPQSRGTDPAVLDALLDDVERQDIELHSLLVWQDGALIADAYWAPYAADRPHMMHSVTKSFTSMAVGLAVADGLLSVDDAVLGFFPAYAGPVGDNLRAMRVRHLLTMTSGHARGISGGAWRRLASSWIEDFLRQPTPHAPGEVFVYDSAASYMLSAIVQQVAGRTIHDYLGERIFRPMGMSEAITWDIGTDGVNTGGNGLSCTTQDMLKLGILHLQGGLWQGRQLLPEDWVRQATGMQVRDVVLGVFTGDHYLGPDEAGDGVPASRREGYGYQWWRGPHGSFSANGLFGQYCIVLPAEKAVVAFTGGLEDSDRRVHTLIYDGLRPALGAGVSGRPGAEALEARLAGLRLKTRPGMARRRAPGEAPRRSWRIAPNDQGVEAISITEEANAVRFTLRDAAGSHDVLAGFGRFLETVTTMPGGRLHHSYQPAEGLTVLACARWLDGAPGERILEMDWIFLKTAFRDTVRLHVRDGALRLTRGVNVNSAERVLPELTGRPTTAMEREREREDG</sequence>
<proteinExistence type="predicted"/>
<dbReference type="RefSeq" id="WP_244769028.1">
    <property type="nucleotide sequence ID" value="NZ_BSOP01000055.1"/>
</dbReference>
<name>A0ABQ5ZTD9_9HYPH</name>
<dbReference type="Gene3D" id="3.40.710.10">
    <property type="entry name" value="DD-peptidase/beta-lactamase superfamily"/>
    <property type="match status" value="1"/>
</dbReference>
<dbReference type="PANTHER" id="PTHR43283">
    <property type="entry name" value="BETA-LACTAMASE-RELATED"/>
    <property type="match status" value="1"/>
</dbReference>
<evidence type="ECO:0000313" key="3">
    <source>
        <dbReference type="EMBL" id="GLR54635.1"/>
    </source>
</evidence>
<evidence type="ECO:0000259" key="2">
    <source>
        <dbReference type="Pfam" id="PF00144"/>
    </source>
</evidence>
<reference evidence="4" key="1">
    <citation type="journal article" date="2019" name="Int. J. Syst. Evol. Microbiol.">
        <title>The Global Catalogue of Microorganisms (GCM) 10K type strain sequencing project: providing services to taxonomists for standard genome sequencing and annotation.</title>
        <authorList>
            <consortium name="The Broad Institute Genomics Platform"/>
            <consortium name="The Broad Institute Genome Sequencing Center for Infectious Disease"/>
            <person name="Wu L."/>
            <person name="Ma J."/>
        </authorList>
    </citation>
    <scope>NUCLEOTIDE SEQUENCE [LARGE SCALE GENOMIC DNA]</scope>
    <source>
        <strain evidence="4">NBRC 102122</strain>
    </source>
</reference>
<dbReference type="InterPro" id="IPR012338">
    <property type="entry name" value="Beta-lactam/transpept-like"/>
</dbReference>
<dbReference type="Pfam" id="PF00144">
    <property type="entry name" value="Beta-lactamase"/>
    <property type="match status" value="1"/>
</dbReference>
<accession>A0ABQ5ZTD9</accession>
<evidence type="ECO:0000256" key="1">
    <source>
        <dbReference type="SAM" id="MobiDB-lite"/>
    </source>
</evidence>
<protein>
    <recommendedName>
        <fullName evidence="2">Beta-lactamase-related domain-containing protein</fullName>
    </recommendedName>
</protein>
<dbReference type="EMBL" id="BSOP01000055">
    <property type="protein sequence ID" value="GLR54635.1"/>
    <property type="molecule type" value="Genomic_DNA"/>
</dbReference>
<comment type="caution">
    <text evidence="3">The sequence shown here is derived from an EMBL/GenBank/DDBJ whole genome shotgun (WGS) entry which is preliminary data.</text>
</comment>
<feature type="region of interest" description="Disordered" evidence="1">
    <location>
        <begin position="1"/>
        <end position="22"/>
    </location>
</feature>
<dbReference type="InterPro" id="IPR050789">
    <property type="entry name" value="Diverse_Enzym_Activities"/>
</dbReference>
<evidence type="ECO:0000313" key="4">
    <source>
        <dbReference type="Proteomes" id="UP001156702"/>
    </source>
</evidence>
<dbReference type="PANTHER" id="PTHR43283:SF7">
    <property type="entry name" value="BETA-LACTAMASE-RELATED DOMAIN-CONTAINING PROTEIN"/>
    <property type="match status" value="1"/>
</dbReference>
<organism evidence="3 4">
    <name type="scientific">Shinella yambaruensis</name>
    <dbReference type="NCBI Taxonomy" id="415996"/>
    <lineage>
        <taxon>Bacteria</taxon>
        <taxon>Pseudomonadati</taxon>
        <taxon>Pseudomonadota</taxon>
        <taxon>Alphaproteobacteria</taxon>
        <taxon>Hyphomicrobiales</taxon>
        <taxon>Rhizobiaceae</taxon>
        <taxon>Shinella</taxon>
    </lineage>
</organism>